<keyword evidence="2" id="KW-1185">Reference proteome</keyword>
<dbReference type="AlphaFoldDB" id="A0A4U8UNL2"/>
<reference evidence="1 2" key="1">
    <citation type="journal article" date="2015" name="Genome Biol.">
        <title>Comparative genomics of Steinernema reveals deeply conserved gene regulatory networks.</title>
        <authorList>
            <person name="Dillman A.R."/>
            <person name="Macchietto M."/>
            <person name="Porter C.F."/>
            <person name="Rogers A."/>
            <person name="Williams B."/>
            <person name="Antoshechkin I."/>
            <person name="Lee M.M."/>
            <person name="Goodwin Z."/>
            <person name="Lu X."/>
            <person name="Lewis E.E."/>
            <person name="Goodrich-Blair H."/>
            <person name="Stock S.P."/>
            <person name="Adams B.J."/>
            <person name="Sternberg P.W."/>
            <person name="Mortazavi A."/>
        </authorList>
    </citation>
    <scope>NUCLEOTIDE SEQUENCE [LARGE SCALE GENOMIC DNA]</scope>
    <source>
        <strain evidence="1 2">ALL</strain>
    </source>
</reference>
<protein>
    <submittedName>
        <fullName evidence="1">Uncharacterized protein</fullName>
    </submittedName>
</protein>
<accession>A0A4U8UNL2</accession>
<evidence type="ECO:0000313" key="1">
    <source>
        <dbReference type="EMBL" id="TMS34572.1"/>
    </source>
</evidence>
<dbReference type="EMBL" id="AZBU02000001">
    <property type="protein sequence ID" value="TMS34572.1"/>
    <property type="molecule type" value="Genomic_DNA"/>
</dbReference>
<gene>
    <name evidence="1" type="ORF">L596_002135</name>
</gene>
<evidence type="ECO:0000313" key="2">
    <source>
        <dbReference type="Proteomes" id="UP000298663"/>
    </source>
</evidence>
<comment type="caution">
    <text evidence="1">The sequence shown here is derived from an EMBL/GenBank/DDBJ whole genome shotgun (WGS) entry which is preliminary data.</text>
</comment>
<name>A0A4U8UNL2_STECR</name>
<sequence length="113" mass="12545">MSIPVASGFGCLETDRGFPDTVIDVTCAFRIPADIKPLDSLLFRTQAVGEIHVEFDEKVVLRFGRLKIDSEGLLKESFCLPSSASIEDSLKVYCDPYQIKGSRLMPVMSDWIA</sequence>
<proteinExistence type="predicted"/>
<dbReference type="Proteomes" id="UP000298663">
    <property type="component" value="Unassembled WGS sequence"/>
</dbReference>
<reference evidence="1 2" key="2">
    <citation type="journal article" date="2019" name="G3 (Bethesda)">
        <title>Hybrid Assembly of the Genome of the Entomopathogenic Nematode Steinernema carpocapsae Identifies the X-Chromosome.</title>
        <authorList>
            <person name="Serra L."/>
            <person name="Macchietto M."/>
            <person name="Macias-Munoz A."/>
            <person name="McGill C.J."/>
            <person name="Rodriguez I.M."/>
            <person name="Rodriguez B."/>
            <person name="Murad R."/>
            <person name="Mortazavi A."/>
        </authorList>
    </citation>
    <scope>NUCLEOTIDE SEQUENCE [LARGE SCALE GENOMIC DNA]</scope>
    <source>
        <strain evidence="1 2">ALL</strain>
    </source>
</reference>
<organism evidence="1 2">
    <name type="scientific">Steinernema carpocapsae</name>
    <name type="common">Entomopathogenic nematode</name>
    <dbReference type="NCBI Taxonomy" id="34508"/>
    <lineage>
        <taxon>Eukaryota</taxon>
        <taxon>Metazoa</taxon>
        <taxon>Ecdysozoa</taxon>
        <taxon>Nematoda</taxon>
        <taxon>Chromadorea</taxon>
        <taxon>Rhabditida</taxon>
        <taxon>Tylenchina</taxon>
        <taxon>Panagrolaimomorpha</taxon>
        <taxon>Strongyloidoidea</taxon>
        <taxon>Steinernematidae</taxon>
        <taxon>Steinernema</taxon>
    </lineage>
</organism>